<gene>
    <name evidence="2" type="ORF">ALECFALPRED_003926</name>
</gene>
<sequence length="89" mass="10180">MLGDSPLPITENLKSALHRIRGPNRPKNLWVDAFFINQNDFEEKNGYEKMVWLGEKSADSDLAMDSMWSLRQWTPVQLDSGSDANQITL</sequence>
<protein>
    <recommendedName>
        <fullName evidence="1">Heterokaryon incompatibility domain-containing protein</fullName>
    </recommendedName>
</protein>
<dbReference type="AlphaFoldDB" id="A0A8H3FQA3"/>
<dbReference type="EMBL" id="CAJPDR010000243">
    <property type="protein sequence ID" value="CAF9928005.1"/>
    <property type="molecule type" value="Genomic_DNA"/>
</dbReference>
<keyword evidence="3" id="KW-1185">Reference proteome</keyword>
<comment type="caution">
    <text evidence="2">The sequence shown here is derived from an EMBL/GenBank/DDBJ whole genome shotgun (WGS) entry which is preliminary data.</text>
</comment>
<dbReference type="Proteomes" id="UP000664203">
    <property type="component" value="Unassembled WGS sequence"/>
</dbReference>
<accession>A0A8H3FQA3</accession>
<dbReference type="OrthoDB" id="2157530at2759"/>
<name>A0A8H3FQA3_9LECA</name>
<reference evidence="2" key="1">
    <citation type="submission" date="2021-03" db="EMBL/GenBank/DDBJ databases">
        <authorList>
            <person name="Tagirdzhanova G."/>
        </authorList>
    </citation>
    <scope>NUCLEOTIDE SEQUENCE</scope>
</reference>
<organism evidence="2 3">
    <name type="scientific">Alectoria fallacina</name>
    <dbReference type="NCBI Taxonomy" id="1903189"/>
    <lineage>
        <taxon>Eukaryota</taxon>
        <taxon>Fungi</taxon>
        <taxon>Dikarya</taxon>
        <taxon>Ascomycota</taxon>
        <taxon>Pezizomycotina</taxon>
        <taxon>Lecanoromycetes</taxon>
        <taxon>OSLEUM clade</taxon>
        <taxon>Lecanoromycetidae</taxon>
        <taxon>Lecanorales</taxon>
        <taxon>Lecanorineae</taxon>
        <taxon>Parmeliaceae</taxon>
        <taxon>Alectoria</taxon>
    </lineage>
</organism>
<proteinExistence type="predicted"/>
<evidence type="ECO:0000313" key="3">
    <source>
        <dbReference type="Proteomes" id="UP000664203"/>
    </source>
</evidence>
<evidence type="ECO:0000259" key="1">
    <source>
        <dbReference type="Pfam" id="PF06985"/>
    </source>
</evidence>
<dbReference type="InterPro" id="IPR010730">
    <property type="entry name" value="HET"/>
</dbReference>
<dbReference type="Pfam" id="PF06985">
    <property type="entry name" value="HET"/>
    <property type="match status" value="1"/>
</dbReference>
<feature type="domain" description="Heterokaryon incompatibility" evidence="1">
    <location>
        <begin position="4"/>
        <end position="49"/>
    </location>
</feature>
<evidence type="ECO:0000313" key="2">
    <source>
        <dbReference type="EMBL" id="CAF9928005.1"/>
    </source>
</evidence>